<dbReference type="Pfam" id="PF04028">
    <property type="entry name" value="DUF374"/>
    <property type="match status" value="1"/>
</dbReference>
<evidence type="ECO:0000313" key="2">
    <source>
        <dbReference type="EMBL" id="SVB19796.1"/>
    </source>
</evidence>
<name>A0A382C139_9ZZZZ</name>
<proteinExistence type="predicted"/>
<evidence type="ECO:0000259" key="1">
    <source>
        <dbReference type="Pfam" id="PF04028"/>
    </source>
</evidence>
<feature type="domain" description="DUF374" evidence="1">
    <location>
        <begin position="1"/>
        <end position="35"/>
    </location>
</feature>
<dbReference type="InterPro" id="IPR007172">
    <property type="entry name" value="DUF374"/>
</dbReference>
<accession>A0A382C139</accession>
<protein>
    <recommendedName>
        <fullName evidence="1">DUF374 domain-containing protein</fullName>
    </recommendedName>
</protein>
<gene>
    <name evidence="2" type="ORF">METZ01_LOCUS172650</name>
</gene>
<feature type="non-terminal residue" evidence="2">
    <location>
        <position position="1"/>
    </location>
</feature>
<reference evidence="2" key="1">
    <citation type="submission" date="2018-05" db="EMBL/GenBank/DDBJ databases">
        <authorList>
            <person name="Lanie J.A."/>
            <person name="Ng W.-L."/>
            <person name="Kazmierczak K.M."/>
            <person name="Andrzejewski T.M."/>
            <person name="Davidsen T.M."/>
            <person name="Wayne K.J."/>
            <person name="Tettelin H."/>
            <person name="Glass J.I."/>
            <person name="Rusch D."/>
            <person name="Podicherti R."/>
            <person name="Tsui H.-C.T."/>
            <person name="Winkler M.E."/>
        </authorList>
    </citation>
    <scope>NUCLEOTIDE SEQUENCE</scope>
</reference>
<dbReference type="SUPFAM" id="SSF69593">
    <property type="entry name" value="Glycerol-3-phosphate (1)-acyltransferase"/>
    <property type="match status" value="1"/>
</dbReference>
<sequence>GSTFKKAVSSTRSLIKILRRGERIIIIADGSRGPRLKAQSGCIQIAGITDSPLIPMTYGATHKIELNTWDRFVLPLPFTHCTINFGDRITVPHRADEKIIQQKQKELEESLSLLTEASE</sequence>
<dbReference type="EMBL" id="UINC01032322">
    <property type="protein sequence ID" value="SVB19796.1"/>
    <property type="molecule type" value="Genomic_DNA"/>
</dbReference>
<dbReference type="AlphaFoldDB" id="A0A382C139"/>
<organism evidence="2">
    <name type="scientific">marine metagenome</name>
    <dbReference type="NCBI Taxonomy" id="408172"/>
    <lineage>
        <taxon>unclassified sequences</taxon>
        <taxon>metagenomes</taxon>
        <taxon>ecological metagenomes</taxon>
    </lineage>
</organism>